<gene>
    <name evidence="1" type="ORF">BINO364_LOCUS3589</name>
</gene>
<sequence>MVKSIGKDEDAVNSYEDITILDDDGQLKNLKFKSARLKIPLELNNLISHSDKVSDSESGQNSDKDYTQQSKFFDELGLLEAVKVIGNSS</sequence>
<dbReference type="Proteomes" id="UP000838878">
    <property type="component" value="Chromosome 11"/>
</dbReference>
<evidence type="ECO:0000313" key="1">
    <source>
        <dbReference type="EMBL" id="CAH0716922.1"/>
    </source>
</evidence>
<reference evidence="1" key="1">
    <citation type="submission" date="2021-12" db="EMBL/GenBank/DDBJ databases">
        <authorList>
            <person name="Martin H S."/>
        </authorList>
    </citation>
    <scope>NUCLEOTIDE SEQUENCE</scope>
</reference>
<keyword evidence="2" id="KW-1185">Reference proteome</keyword>
<dbReference type="AlphaFoldDB" id="A0A8J9VRN0"/>
<organism evidence="1 2">
    <name type="scientific">Brenthis ino</name>
    <name type="common">lesser marbled fritillary</name>
    <dbReference type="NCBI Taxonomy" id="405034"/>
    <lineage>
        <taxon>Eukaryota</taxon>
        <taxon>Metazoa</taxon>
        <taxon>Ecdysozoa</taxon>
        <taxon>Arthropoda</taxon>
        <taxon>Hexapoda</taxon>
        <taxon>Insecta</taxon>
        <taxon>Pterygota</taxon>
        <taxon>Neoptera</taxon>
        <taxon>Endopterygota</taxon>
        <taxon>Lepidoptera</taxon>
        <taxon>Glossata</taxon>
        <taxon>Ditrysia</taxon>
        <taxon>Papilionoidea</taxon>
        <taxon>Nymphalidae</taxon>
        <taxon>Heliconiinae</taxon>
        <taxon>Argynnini</taxon>
        <taxon>Brenthis</taxon>
    </lineage>
</organism>
<accession>A0A8J9VRN0</accession>
<dbReference type="OrthoDB" id="7472807at2759"/>
<feature type="non-terminal residue" evidence="1">
    <location>
        <position position="89"/>
    </location>
</feature>
<name>A0A8J9VRN0_9NEOP</name>
<evidence type="ECO:0000313" key="2">
    <source>
        <dbReference type="Proteomes" id="UP000838878"/>
    </source>
</evidence>
<dbReference type="EMBL" id="OV170231">
    <property type="protein sequence ID" value="CAH0716922.1"/>
    <property type="molecule type" value="Genomic_DNA"/>
</dbReference>
<protein>
    <submittedName>
        <fullName evidence="1">Uncharacterized protein</fullName>
    </submittedName>
</protein>
<proteinExistence type="predicted"/>